<comment type="caution">
    <text evidence="4">The sequence shown here is derived from an EMBL/GenBank/DDBJ whole genome shotgun (WGS) entry which is preliminary data.</text>
</comment>
<evidence type="ECO:0000313" key="5">
    <source>
        <dbReference type="Proteomes" id="UP000186758"/>
    </source>
</evidence>
<reference evidence="4 5" key="1">
    <citation type="submission" date="2016-11" db="EMBL/GenBank/DDBJ databases">
        <title>Description of two novel members of the family Erysipelotrichaceae: Ileibacterium lipovorans gen. nov., sp. nov. and Dubosiella newyorkensis, gen. nov., sp. nov.</title>
        <authorList>
            <person name="Cox L.M."/>
            <person name="Sohn J."/>
            <person name="Tyrrell K.L."/>
            <person name="Citron D.M."/>
            <person name="Lawson P.A."/>
            <person name="Patel N.B."/>
            <person name="Iizumi T."/>
            <person name="Perez-Perez G.I."/>
            <person name="Goldstein E.J."/>
            <person name="Blaser M.J."/>
        </authorList>
    </citation>
    <scope>NUCLEOTIDE SEQUENCE [LARGE SCALE GENOMIC DNA]</scope>
    <source>
        <strain evidence="4 5">NYU-BL-K8</strain>
    </source>
</reference>
<dbReference type="RefSeq" id="WP_075884580.1">
    <property type="nucleotide sequence ID" value="NZ_CAMNXC010000193.1"/>
</dbReference>
<dbReference type="Gene3D" id="1.10.3290.10">
    <property type="entry name" value="Fido-like domain"/>
    <property type="match status" value="1"/>
</dbReference>
<feature type="binding site" evidence="2">
    <location>
        <begin position="238"/>
        <end position="239"/>
    </location>
    <ligand>
        <name>ATP</name>
        <dbReference type="ChEBI" id="CHEBI:30616"/>
    </ligand>
</feature>
<evidence type="ECO:0000256" key="2">
    <source>
        <dbReference type="PIRSR" id="PIRSR640198-2"/>
    </source>
</evidence>
<dbReference type="SUPFAM" id="SSF140931">
    <property type="entry name" value="Fic-like"/>
    <property type="match status" value="1"/>
</dbReference>
<name>A0A1Q9YMX8_9FIRM</name>
<dbReference type="InterPro" id="IPR036597">
    <property type="entry name" value="Fido-like_dom_sf"/>
</dbReference>
<accession>A0A1Q9YMX8</accession>
<dbReference type="PANTHER" id="PTHR13504">
    <property type="entry name" value="FIDO DOMAIN-CONTAINING PROTEIN DDB_G0283145"/>
    <property type="match status" value="1"/>
</dbReference>
<dbReference type="InterPro" id="IPR036388">
    <property type="entry name" value="WH-like_DNA-bd_sf"/>
</dbReference>
<dbReference type="Gene3D" id="1.10.10.10">
    <property type="entry name" value="Winged helix-like DNA-binding domain superfamily/Winged helix DNA-binding domain"/>
    <property type="match status" value="1"/>
</dbReference>
<dbReference type="Proteomes" id="UP000186758">
    <property type="component" value="Unassembled WGS sequence"/>
</dbReference>
<sequence>MHTFEYKLLSEKLLTPSIVRQLSGIHEHKGKQELFLEASPDVLSSLLKIAVIQSTRSSNRIEGIVATDSRLKELVEMDTAPANRSEAEIAGYRKALSLIHESYEFIEPKPGVLRQLHQILYSFLTSEGGHYKNSDNIIEEKDSNGVSHVRFRPVPAFQTPEAVEKMCQAFSDAWEDPKTDQLLLIPLFILDFLSIHPFNDGNGRMSRLLTLLLLYRAGYISGKYISLEHLVEESKETYYSSLKSSSQGWHENQNSYVEFTEYLLGVILRSYQELESRVRLSQDRSLSKPARVEQVIRNQMTPVSKRKLLELLPDIGTSTVERTLSSLLKEGKIIKTGKGRGTKYFFNSDL</sequence>
<dbReference type="PANTHER" id="PTHR13504:SF38">
    <property type="entry name" value="FIDO DOMAIN-CONTAINING PROTEIN"/>
    <property type="match status" value="1"/>
</dbReference>
<feature type="binding site" evidence="2">
    <location>
        <begin position="200"/>
        <end position="207"/>
    </location>
    <ligand>
        <name>ATP</name>
        <dbReference type="ChEBI" id="CHEBI:30616"/>
    </ligand>
</feature>
<evidence type="ECO:0000313" key="4">
    <source>
        <dbReference type="EMBL" id="OLU47085.1"/>
    </source>
</evidence>
<dbReference type="EMBL" id="MPJZ01000010">
    <property type="protein sequence ID" value="OLU47085.1"/>
    <property type="molecule type" value="Genomic_DNA"/>
</dbReference>
<dbReference type="Pfam" id="PF02661">
    <property type="entry name" value="Fic"/>
    <property type="match status" value="1"/>
</dbReference>
<dbReference type="InterPro" id="IPR040198">
    <property type="entry name" value="Fido_containing"/>
</dbReference>
<dbReference type="GO" id="GO:0005524">
    <property type="term" value="F:ATP binding"/>
    <property type="evidence" value="ECO:0007669"/>
    <property type="project" value="UniProtKB-KW"/>
</dbReference>
<feature type="active site" evidence="1">
    <location>
        <position position="196"/>
    </location>
</feature>
<dbReference type="InterPro" id="IPR003812">
    <property type="entry name" value="Fido"/>
</dbReference>
<gene>
    <name evidence="4" type="ORF">BO223_00975</name>
</gene>
<keyword evidence="2" id="KW-0067">ATP-binding</keyword>
<protein>
    <submittedName>
        <fullName evidence="4">Cell filamentation protein Fic</fullName>
    </submittedName>
</protein>
<proteinExistence type="predicted"/>
<feature type="domain" description="Fido" evidence="3">
    <location>
        <begin position="108"/>
        <end position="265"/>
    </location>
</feature>
<dbReference type="PROSITE" id="PS51459">
    <property type="entry name" value="FIDO"/>
    <property type="match status" value="1"/>
</dbReference>
<dbReference type="AlphaFoldDB" id="A0A1Q9YMX8"/>
<evidence type="ECO:0000259" key="3">
    <source>
        <dbReference type="PROSITE" id="PS51459"/>
    </source>
</evidence>
<evidence type="ECO:0000256" key="1">
    <source>
        <dbReference type="PIRSR" id="PIRSR640198-1"/>
    </source>
</evidence>
<keyword evidence="2" id="KW-0547">Nucleotide-binding</keyword>
<organism evidence="4 5">
    <name type="scientific">Faecalibaculum rodentium</name>
    <dbReference type="NCBI Taxonomy" id="1702221"/>
    <lineage>
        <taxon>Bacteria</taxon>
        <taxon>Bacillati</taxon>
        <taxon>Bacillota</taxon>
        <taxon>Erysipelotrichia</taxon>
        <taxon>Erysipelotrichales</taxon>
        <taxon>Erysipelotrichaceae</taxon>
        <taxon>Faecalibaculum</taxon>
    </lineage>
</organism>